<dbReference type="Pfam" id="PF13231">
    <property type="entry name" value="PMT_2"/>
    <property type="match status" value="1"/>
</dbReference>
<dbReference type="PANTHER" id="PTHR33908:SF11">
    <property type="entry name" value="MEMBRANE PROTEIN"/>
    <property type="match status" value="1"/>
</dbReference>
<protein>
    <submittedName>
        <fullName evidence="10">Glycosyltransferase family 39 protein</fullName>
    </submittedName>
</protein>
<evidence type="ECO:0000256" key="6">
    <source>
        <dbReference type="ARBA" id="ARBA00022989"/>
    </source>
</evidence>
<comment type="caution">
    <text evidence="10">The sequence shown here is derived from an EMBL/GenBank/DDBJ whole genome shotgun (WGS) entry which is preliminary data.</text>
</comment>
<dbReference type="InterPro" id="IPR050297">
    <property type="entry name" value="LipidA_mod_glycosyltrf_83"/>
</dbReference>
<keyword evidence="11" id="KW-1185">Reference proteome</keyword>
<dbReference type="EMBL" id="BAABDH010000033">
    <property type="protein sequence ID" value="GAA3933196.1"/>
    <property type="molecule type" value="Genomic_DNA"/>
</dbReference>
<feature type="transmembrane region" description="Helical" evidence="8">
    <location>
        <begin position="17"/>
        <end position="38"/>
    </location>
</feature>
<keyword evidence="2" id="KW-1003">Cell membrane</keyword>
<feature type="transmembrane region" description="Helical" evidence="8">
    <location>
        <begin position="109"/>
        <end position="128"/>
    </location>
</feature>
<sequence length="528" mass="60328">MHCPAAVTLEFSAMKRLVPLLFAALKFGLGFALTSRVYELHRDEYLYLNYGRHLAWGYLEVPPLTALQSWLTLALGGGYFWVKFWPLLWGAATVYVVGRAAQRLGGGRWAQLLACLSYLVGAYARLNFLFQPNSFEVFSFTLSCYWLMVYLQQHRPRYLYGIGLVLGLSLLNKYTAFFFIGALLAGLLLTPQRRLLLTWRAAAAAGLALLLWLPNLLWQLRHGIPFRHHMALLHDTQLVHVGAADFWKDQLLMCFPALGVWLPGLLALLLYRPLRPYRAVGFLFLAGLLILTVLHGKSYYALGYYPILFAAGAVWWQQWLAPRPRLARVLRPALPGLLLLLAVPLFPYVYSVYPPARMQAIGRAYRSTGVHRWEDGQNHPLPQDYADMLGWQELADKTWQVYRSLPDSTRARTLILCDNYGQAGAINYYNRHRALPAAQSFNGSYLYWFPPRPAPPYRYVIRVQEQERDNAARYARWQRRAAVLNPYAREQGTVVMLGTAPTPAALDTLYQDHRQALAEWEQQPPAAR</sequence>
<evidence type="ECO:0000313" key="10">
    <source>
        <dbReference type="EMBL" id="GAA3933196.1"/>
    </source>
</evidence>
<evidence type="ECO:0000256" key="1">
    <source>
        <dbReference type="ARBA" id="ARBA00004651"/>
    </source>
</evidence>
<keyword evidence="4" id="KW-0808">Transferase</keyword>
<evidence type="ECO:0000256" key="4">
    <source>
        <dbReference type="ARBA" id="ARBA00022679"/>
    </source>
</evidence>
<keyword evidence="6 8" id="KW-1133">Transmembrane helix</keyword>
<name>A0ABP7MZD2_9BACT</name>
<evidence type="ECO:0000256" key="8">
    <source>
        <dbReference type="SAM" id="Phobius"/>
    </source>
</evidence>
<keyword evidence="5 8" id="KW-0812">Transmembrane</keyword>
<keyword evidence="7 8" id="KW-0472">Membrane</keyword>
<evidence type="ECO:0000256" key="3">
    <source>
        <dbReference type="ARBA" id="ARBA00022676"/>
    </source>
</evidence>
<feature type="transmembrane region" description="Helical" evidence="8">
    <location>
        <begin position="333"/>
        <end position="353"/>
    </location>
</feature>
<organism evidence="10 11">
    <name type="scientific">Hymenobacter algoricola</name>
    <dbReference type="NCBI Taxonomy" id="486267"/>
    <lineage>
        <taxon>Bacteria</taxon>
        <taxon>Pseudomonadati</taxon>
        <taxon>Bacteroidota</taxon>
        <taxon>Cytophagia</taxon>
        <taxon>Cytophagales</taxon>
        <taxon>Hymenobacteraceae</taxon>
        <taxon>Hymenobacter</taxon>
    </lineage>
</organism>
<dbReference type="InterPro" id="IPR038731">
    <property type="entry name" value="RgtA/B/C-like"/>
</dbReference>
<accession>A0ABP7MZD2</accession>
<proteinExistence type="predicted"/>
<dbReference type="PANTHER" id="PTHR33908">
    <property type="entry name" value="MANNOSYLTRANSFERASE YKCB-RELATED"/>
    <property type="match status" value="1"/>
</dbReference>
<feature type="transmembrane region" description="Helical" evidence="8">
    <location>
        <begin position="277"/>
        <end position="295"/>
    </location>
</feature>
<feature type="transmembrane region" description="Helical" evidence="8">
    <location>
        <begin position="197"/>
        <end position="218"/>
    </location>
</feature>
<feature type="transmembrane region" description="Helical" evidence="8">
    <location>
        <begin position="158"/>
        <end position="185"/>
    </location>
</feature>
<dbReference type="Proteomes" id="UP001499909">
    <property type="component" value="Unassembled WGS sequence"/>
</dbReference>
<gene>
    <name evidence="10" type="ORF">GCM10022406_17340</name>
</gene>
<feature type="transmembrane region" description="Helical" evidence="8">
    <location>
        <begin position="78"/>
        <end position="97"/>
    </location>
</feature>
<feature type="transmembrane region" description="Helical" evidence="8">
    <location>
        <begin position="302"/>
        <end position="321"/>
    </location>
</feature>
<evidence type="ECO:0000256" key="5">
    <source>
        <dbReference type="ARBA" id="ARBA00022692"/>
    </source>
</evidence>
<keyword evidence="3" id="KW-0328">Glycosyltransferase</keyword>
<comment type="subcellular location">
    <subcellularLocation>
        <location evidence="1">Cell membrane</location>
        <topology evidence="1">Multi-pass membrane protein</topology>
    </subcellularLocation>
</comment>
<evidence type="ECO:0000259" key="9">
    <source>
        <dbReference type="Pfam" id="PF13231"/>
    </source>
</evidence>
<evidence type="ECO:0000256" key="2">
    <source>
        <dbReference type="ARBA" id="ARBA00022475"/>
    </source>
</evidence>
<evidence type="ECO:0000256" key="7">
    <source>
        <dbReference type="ARBA" id="ARBA00023136"/>
    </source>
</evidence>
<evidence type="ECO:0000313" key="11">
    <source>
        <dbReference type="Proteomes" id="UP001499909"/>
    </source>
</evidence>
<reference evidence="11" key="1">
    <citation type="journal article" date="2019" name="Int. J. Syst. Evol. Microbiol.">
        <title>The Global Catalogue of Microorganisms (GCM) 10K type strain sequencing project: providing services to taxonomists for standard genome sequencing and annotation.</title>
        <authorList>
            <consortium name="The Broad Institute Genomics Platform"/>
            <consortium name="The Broad Institute Genome Sequencing Center for Infectious Disease"/>
            <person name="Wu L."/>
            <person name="Ma J."/>
        </authorList>
    </citation>
    <scope>NUCLEOTIDE SEQUENCE [LARGE SCALE GENOMIC DNA]</scope>
    <source>
        <strain evidence="11">JCM 17214</strain>
    </source>
</reference>
<feature type="domain" description="Glycosyltransferase RgtA/B/C/D-like" evidence="9">
    <location>
        <begin position="61"/>
        <end position="218"/>
    </location>
</feature>
<feature type="transmembrane region" description="Helical" evidence="8">
    <location>
        <begin position="251"/>
        <end position="271"/>
    </location>
</feature>